<accession>A0A167PAN1</accession>
<dbReference type="SUPFAM" id="SSF46565">
    <property type="entry name" value="Chaperone J-domain"/>
    <property type="match status" value="1"/>
</dbReference>
<dbReference type="InterPro" id="IPR052243">
    <property type="entry name" value="Mito_inner_membrane_organizer"/>
</dbReference>
<evidence type="ECO:0000256" key="1">
    <source>
        <dbReference type="ARBA" id="ARBA00004370"/>
    </source>
</evidence>
<feature type="region of interest" description="Disordered" evidence="5">
    <location>
        <begin position="164"/>
        <end position="212"/>
    </location>
</feature>
<feature type="coiled-coil region" evidence="4">
    <location>
        <begin position="579"/>
        <end position="617"/>
    </location>
</feature>
<comment type="subcellular location">
    <subcellularLocation>
        <location evidence="1">Membrane</location>
    </subcellularLocation>
</comment>
<dbReference type="InterPro" id="IPR055225">
    <property type="entry name" value="DNAJC11-like_beta-barrel"/>
</dbReference>
<dbReference type="Pfam" id="PF22774">
    <property type="entry name" value="DNAJC11_beta-barrel"/>
    <property type="match status" value="1"/>
</dbReference>
<dbReference type="PANTHER" id="PTHR44157:SF1">
    <property type="entry name" value="DNAJ HOMOLOG SUBFAMILY C MEMBER 11"/>
    <property type="match status" value="1"/>
</dbReference>
<dbReference type="SMART" id="SM00271">
    <property type="entry name" value="DnaJ"/>
    <property type="match status" value="1"/>
</dbReference>
<dbReference type="PROSITE" id="PS00636">
    <property type="entry name" value="DNAJ_1"/>
    <property type="match status" value="1"/>
</dbReference>
<dbReference type="CDD" id="cd06257">
    <property type="entry name" value="DnaJ"/>
    <property type="match status" value="1"/>
</dbReference>
<reference evidence="7 8" key="1">
    <citation type="journal article" date="2016" name="Mol. Biol. Evol.">
        <title>Comparative Genomics of Early-Diverging Mushroom-Forming Fungi Provides Insights into the Origins of Lignocellulose Decay Capabilities.</title>
        <authorList>
            <person name="Nagy L.G."/>
            <person name="Riley R."/>
            <person name="Tritt A."/>
            <person name="Adam C."/>
            <person name="Daum C."/>
            <person name="Floudas D."/>
            <person name="Sun H."/>
            <person name="Yadav J.S."/>
            <person name="Pangilinan J."/>
            <person name="Larsson K.H."/>
            <person name="Matsuura K."/>
            <person name="Barry K."/>
            <person name="Labutti K."/>
            <person name="Kuo R."/>
            <person name="Ohm R.A."/>
            <person name="Bhattacharya S.S."/>
            <person name="Shirouzu T."/>
            <person name="Yoshinaga Y."/>
            <person name="Martin F.M."/>
            <person name="Grigoriev I.V."/>
            <person name="Hibbett D.S."/>
        </authorList>
    </citation>
    <scope>NUCLEOTIDE SEQUENCE [LARGE SCALE GENOMIC DNA]</scope>
    <source>
        <strain evidence="7 8">TUFC12733</strain>
    </source>
</reference>
<dbReference type="EMBL" id="KV417275">
    <property type="protein sequence ID" value="KZO98590.1"/>
    <property type="molecule type" value="Genomic_DNA"/>
</dbReference>
<evidence type="ECO:0000313" key="8">
    <source>
        <dbReference type="Proteomes" id="UP000076738"/>
    </source>
</evidence>
<dbReference type="AlphaFoldDB" id="A0A167PAN1"/>
<feature type="compositionally biased region" description="Basic and acidic residues" evidence="5">
    <location>
        <begin position="191"/>
        <end position="208"/>
    </location>
</feature>
<dbReference type="GO" id="GO:0042407">
    <property type="term" value="P:cristae formation"/>
    <property type="evidence" value="ECO:0007669"/>
    <property type="project" value="TreeGrafter"/>
</dbReference>
<dbReference type="Proteomes" id="UP000076738">
    <property type="component" value="Unassembled WGS sequence"/>
</dbReference>
<feature type="domain" description="J" evidence="6">
    <location>
        <begin position="30"/>
        <end position="97"/>
    </location>
</feature>
<dbReference type="PROSITE" id="PS50076">
    <property type="entry name" value="DNAJ_2"/>
    <property type="match status" value="1"/>
</dbReference>
<evidence type="ECO:0000256" key="3">
    <source>
        <dbReference type="ARBA" id="ARBA00023186"/>
    </source>
</evidence>
<keyword evidence="2" id="KW-0472">Membrane</keyword>
<dbReference type="InterPro" id="IPR024586">
    <property type="entry name" value="DnaJ-like_C11_C"/>
</dbReference>
<dbReference type="Pfam" id="PF00226">
    <property type="entry name" value="DnaJ"/>
    <property type="match status" value="1"/>
</dbReference>
<sequence length="722" mass="80747">MDQFDRDDEEYYDDDDHLNVPEAPTEDEPDFYALLNVEKTASAQDIRESYRHLAVLFHPDRHPAEHRDAAAKRFQDIVRAYEVLSDENQRRIYDTVGVRGLQAEWAVGRPLRTAEEIRAQFERYGYLRRQYKAKNEYHSMTVVSCGIDARGIFEVLSGYEVPFAPEFEDEEDGMETDGDGEEEEDEIEAPGSEHPDGSASKGDSKGEPGVDNELEEDVQVLERPLLAVSSLKLSHSTQIPIAPQFSATLLATAGIRRGRATANVLGTAQYQFSNEVLVKAGSSLLFNRVPFFEVHSQVPYFKETEVMIRTVYPTLALPPPITITLIRYLTSGWAATVMASSGTWTLPFWPLNVPDLSVRLSEDKDSGELHFKVFGLTDEPEELEKDDGTATLHLPRTVTAALMSGFKPRPASLNVSLASVHTPGLPGRISRMFAMRIQDDLNCQVSGQWSGWFSAKRLIHKVLPLEIEEEVHDFSNAGDDHTFVSTKVGWKVVVHVGLLTGLGASSSLSGRLGRASWGLSVDYGNSGVWLRLRFGTLGQKLTLPIWLIEEKDPVFAVSTAAVIGTAVMSCFTVHELWQLRNKHRRLKALREARAEHLDQKRREAEEVRAMLKDQVRRSPQAESSSAGLDVTEALYGPKECLKEDLTAAERDVLDVTVPVRALVHKGQLHIPRGRPKSGLFGFYDSFPGEKKFLRIRYQHGGREHVVIVGDRDEVSAPSECEL</sequence>
<evidence type="ECO:0000259" key="6">
    <source>
        <dbReference type="PROSITE" id="PS50076"/>
    </source>
</evidence>
<name>A0A167PAN1_CALVF</name>
<feature type="compositionally biased region" description="Acidic residues" evidence="5">
    <location>
        <begin position="166"/>
        <end position="188"/>
    </location>
</feature>
<dbReference type="STRING" id="1330018.A0A167PAN1"/>
<evidence type="ECO:0000256" key="5">
    <source>
        <dbReference type="SAM" id="MobiDB-lite"/>
    </source>
</evidence>
<dbReference type="PRINTS" id="PR00625">
    <property type="entry name" value="JDOMAIN"/>
</dbReference>
<dbReference type="GO" id="GO:0005739">
    <property type="term" value="C:mitochondrion"/>
    <property type="evidence" value="ECO:0007669"/>
    <property type="project" value="GOC"/>
</dbReference>
<dbReference type="InterPro" id="IPR001623">
    <property type="entry name" value="DnaJ_domain"/>
</dbReference>
<dbReference type="Pfam" id="PF11875">
    <property type="entry name" value="DnaJ-like_C11_C"/>
    <property type="match status" value="1"/>
</dbReference>
<feature type="compositionally biased region" description="Acidic residues" evidence="5">
    <location>
        <begin position="1"/>
        <end position="16"/>
    </location>
</feature>
<dbReference type="OrthoDB" id="10250354at2759"/>
<dbReference type="Gene3D" id="1.10.287.110">
    <property type="entry name" value="DnaJ domain"/>
    <property type="match status" value="1"/>
</dbReference>
<evidence type="ECO:0000313" key="7">
    <source>
        <dbReference type="EMBL" id="KZO98590.1"/>
    </source>
</evidence>
<keyword evidence="8" id="KW-1185">Reference proteome</keyword>
<proteinExistence type="predicted"/>
<keyword evidence="3" id="KW-0143">Chaperone</keyword>
<keyword evidence="4" id="KW-0175">Coiled coil</keyword>
<feature type="region of interest" description="Disordered" evidence="5">
    <location>
        <begin position="1"/>
        <end position="27"/>
    </location>
</feature>
<evidence type="ECO:0000256" key="2">
    <source>
        <dbReference type="ARBA" id="ARBA00023136"/>
    </source>
</evidence>
<dbReference type="InterPro" id="IPR018253">
    <property type="entry name" value="DnaJ_domain_CS"/>
</dbReference>
<dbReference type="PANTHER" id="PTHR44157">
    <property type="entry name" value="DNAJ HOMOLOG SUBFAMILY C MEMBER 11"/>
    <property type="match status" value="1"/>
</dbReference>
<gene>
    <name evidence="7" type="ORF">CALVIDRAFT_562038</name>
</gene>
<organism evidence="7 8">
    <name type="scientific">Calocera viscosa (strain TUFC12733)</name>
    <dbReference type="NCBI Taxonomy" id="1330018"/>
    <lineage>
        <taxon>Eukaryota</taxon>
        <taxon>Fungi</taxon>
        <taxon>Dikarya</taxon>
        <taxon>Basidiomycota</taxon>
        <taxon>Agaricomycotina</taxon>
        <taxon>Dacrymycetes</taxon>
        <taxon>Dacrymycetales</taxon>
        <taxon>Dacrymycetaceae</taxon>
        <taxon>Calocera</taxon>
    </lineage>
</organism>
<dbReference type="GO" id="GO:0016020">
    <property type="term" value="C:membrane"/>
    <property type="evidence" value="ECO:0007669"/>
    <property type="project" value="UniProtKB-SubCell"/>
</dbReference>
<evidence type="ECO:0000256" key="4">
    <source>
        <dbReference type="SAM" id="Coils"/>
    </source>
</evidence>
<protein>
    <recommendedName>
        <fullName evidence="6">J domain-containing protein</fullName>
    </recommendedName>
</protein>
<dbReference type="InterPro" id="IPR036869">
    <property type="entry name" value="J_dom_sf"/>
</dbReference>